<dbReference type="EC" id="1.1.1.47" evidence="4"/>
<dbReference type="GO" id="GO:0047936">
    <property type="term" value="F:glucose 1-dehydrogenase [NAD(P)+] activity"/>
    <property type="evidence" value="ECO:0007669"/>
    <property type="project" value="UniProtKB-EC"/>
</dbReference>
<evidence type="ECO:0000256" key="2">
    <source>
        <dbReference type="ARBA" id="ARBA00023002"/>
    </source>
</evidence>
<evidence type="ECO:0000259" key="3">
    <source>
        <dbReference type="SMART" id="SM00822"/>
    </source>
</evidence>
<dbReference type="Gene3D" id="3.40.50.720">
    <property type="entry name" value="NAD(P)-binding Rossmann-like Domain"/>
    <property type="match status" value="1"/>
</dbReference>
<protein>
    <submittedName>
        <fullName evidence="4">Glucose 1-dehydrogenase</fullName>
        <ecNumber evidence="4">1.1.1.47</ecNumber>
    </submittedName>
</protein>
<dbReference type="Pfam" id="PF13561">
    <property type="entry name" value="adh_short_C2"/>
    <property type="match status" value="1"/>
</dbReference>
<comment type="similarity">
    <text evidence="1">Belongs to the short-chain dehydrogenases/reductases (SDR) family.</text>
</comment>
<sequence>MSNDPAAVPSGTLVGKVVVVTGGNSGIGAAIVRAAAAEGASVVIDYVTHADDTTDLVAEVEAAGGRAVGVQADVSKVADLQTMIATAVETYGRLDVLVNNAGIETRTALLDTSEDDFDEVVAVNLKSAFFGTKLAAQQFVAQGGGGLVLNISSVHEDWPMPGNIAYCVSKGGIRMLTRTAGVELGEHGIRVVNIAPGAVSTPINTSTENDPAKKAKLDAAIPLGRMAQASEIADVVVFLASGKAGYMTATTVVVDGGIMQGSVGL</sequence>
<evidence type="ECO:0000313" key="5">
    <source>
        <dbReference type="Proteomes" id="UP001164965"/>
    </source>
</evidence>
<dbReference type="Proteomes" id="UP001164965">
    <property type="component" value="Chromosome"/>
</dbReference>
<evidence type="ECO:0000313" key="4">
    <source>
        <dbReference type="EMBL" id="UZJ23405.1"/>
    </source>
</evidence>
<dbReference type="SUPFAM" id="SSF51735">
    <property type="entry name" value="NAD(P)-binding Rossmann-fold domains"/>
    <property type="match status" value="1"/>
</dbReference>
<dbReference type="EMBL" id="CP110615">
    <property type="protein sequence ID" value="UZJ23405.1"/>
    <property type="molecule type" value="Genomic_DNA"/>
</dbReference>
<proteinExistence type="inferred from homology"/>
<dbReference type="InterPro" id="IPR036291">
    <property type="entry name" value="NAD(P)-bd_dom_sf"/>
</dbReference>
<dbReference type="InterPro" id="IPR020904">
    <property type="entry name" value="Sc_DH/Rdtase_CS"/>
</dbReference>
<name>A0ABY6NVL6_9NOCA</name>
<accession>A0ABY6NVL6</accession>
<dbReference type="InterPro" id="IPR002347">
    <property type="entry name" value="SDR_fam"/>
</dbReference>
<reference evidence="4" key="1">
    <citation type="submission" date="2022-10" db="EMBL/GenBank/DDBJ databases">
        <title>Rhodococcus sp.75.</title>
        <authorList>
            <person name="Sun M."/>
        </authorList>
    </citation>
    <scope>NUCLEOTIDE SEQUENCE</scope>
    <source>
        <strain evidence="4">75</strain>
    </source>
</reference>
<dbReference type="PRINTS" id="PR00080">
    <property type="entry name" value="SDRFAMILY"/>
</dbReference>
<gene>
    <name evidence="4" type="ORF">RHODO2019_09140</name>
</gene>
<feature type="domain" description="Ketoreductase" evidence="3">
    <location>
        <begin position="16"/>
        <end position="197"/>
    </location>
</feature>
<dbReference type="PROSITE" id="PS00061">
    <property type="entry name" value="ADH_SHORT"/>
    <property type="match status" value="1"/>
</dbReference>
<dbReference type="PANTHER" id="PTHR43639">
    <property type="entry name" value="OXIDOREDUCTASE, SHORT-CHAIN DEHYDROGENASE/REDUCTASE FAMILY (AFU_ORTHOLOGUE AFUA_5G02870)"/>
    <property type="match status" value="1"/>
</dbReference>
<keyword evidence="5" id="KW-1185">Reference proteome</keyword>
<dbReference type="NCBIfam" id="NF005559">
    <property type="entry name" value="PRK07231.1"/>
    <property type="match status" value="1"/>
</dbReference>
<organism evidence="4 5">
    <name type="scientific">Rhodococcus antarcticus</name>
    <dbReference type="NCBI Taxonomy" id="2987751"/>
    <lineage>
        <taxon>Bacteria</taxon>
        <taxon>Bacillati</taxon>
        <taxon>Actinomycetota</taxon>
        <taxon>Actinomycetes</taxon>
        <taxon>Mycobacteriales</taxon>
        <taxon>Nocardiaceae</taxon>
        <taxon>Rhodococcus</taxon>
    </lineage>
</organism>
<dbReference type="PRINTS" id="PR00081">
    <property type="entry name" value="GDHRDH"/>
</dbReference>
<dbReference type="InterPro" id="IPR057326">
    <property type="entry name" value="KR_dom"/>
</dbReference>
<keyword evidence="2 4" id="KW-0560">Oxidoreductase</keyword>
<dbReference type="PANTHER" id="PTHR43639:SF1">
    <property type="entry name" value="SHORT-CHAIN DEHYDROGENASE_REDUCTASE FAMILY PROTEIN"/>
    <property type="match status" value="1"/>
</dbReference>
<dbReference type="SMART" id="SM00822">
    <property type="entry name" value="PKS_KR"/>
    <property type="match status" value="1"/>
</dbReference>
<evidence type="ECO:0000256" key="1">
    <source>
        <dbReference type="ARBA" id="ARBA00006484"/>
    </source>
</evidence>
<dbReference type="RefSeq" id="WP_265381512.1">
    <property type="nucleotide sequence ID" value="NZ_CP110615.1"/>
</dbReference>